<keyword evidence="2" id="KW-1185">Reference proteome</keyword>
<dbReference type="Proteomes" id="UP001487740">
    <property type="component" value="Unassembled WGS sequence"/>
</dbReference>
<protein>
    <submittedName>
        <fullName evidence="1">Uncharacterized protein</fullName>
    </submittedName>
</protein>
<sequence>MYGDLNEIDKEKDKCALLALDNLRQCIQIMSMATPSGQPAGSCGPAKLTSLQILPPAGASEPPAHTVSHNTYKRVLNFDSSIIRVPPNKCLGSSLACHHSVSRSR</sequence>
<evidence type="ECO:0000313" key="2">
    <source>
        <dbReference type="Proteomes" id="UP001487740"/>
    </source>
</evidence>
<dbReference type="EMBL" id="JARAKH010000010">
    <property type="protein sequence ID" value="KAK8399983.1"/>
    <property type="molecule type" value="Genomic_DNA"/>
</dbReference>
<name>A0AAW0UL94_SCYPA</name>
<organism evidence="1 2">
    <name type="scientific">Scylla paramamosain</name>
    <name type="common">Mud crab</name>
    <dbReference type="NCBI Taxonomy" id="85552"/>
    <lineage>
        <taxon>Eukaryota</taxon>
        <taxon>Metazoa</taxon>
        <taxon>Ecdysozoa</taxon>
        <taxon>Arthropoda</taxon>
        <taxon>Crustacea</taxon>
        <taxon>Multicrustacea</taxon>
        <taxon>Malacostraca</taxon>
        <taxon>Eumalacostraca</taxon>
        <taxon>Eucarida</taxon>
        <taxon>Decapoda</taxon>
        <taxon>Pleocyemata</taxon>
        <taxon>Brachyura</taxon>
        <taxon>Eubrachyura</taxon>
        <taxon>Portunoidea</taxon>
        <taxon>Portunidae</taxon>
        <taxon>Portuninae</taxon>
        <taxon>Scylla</taxon>
    </lineage>
</organism>
<dbReference type="AlphaFoldDB" id="A0AAW0UL94"/>
<evidence type="ECO:0000313" key="1">
    <source>
        <dbReference type="EMBL" id="KAK8399983.1"/>
    </source>
</evidence>
<accession>A0AAW0UL94</accession>
<proteinExistence type="predicted"/>
<comment type="caution">
    <text evidence="1">The sequence shown here is derived from an EMBL/GenBank/DDBJ whole genome shotgun (WGS) entry which is preliminary data.</text>
</comment>
<gene>
    <name evidence="1" type="ORF">O3P69_002986</name>
</gene>
<reference evidence="1 2" key="1">
    <citation type="submission" date="2023-03" db="EMBL/GenBank/DDBJ databases">
        <title>High-quality genome of Scylla paramamosain provides insights in environmental adaptation.</title>
        <authorList>
            <person name="Zhang L."/>
        </authorList>
    </citation>
    <scope>NUCLEOTIDE SEQUENCE [LARGE SCALE GENOMIC DNA]</scope>
    <source>
        <strain evidence="1">LZ_2023a</strain>
        <tissue evidence="1">Muscle</tissue>
    </source>
</reference>